<dbReference type="AlphaFoldDB" id="A0A0G1WYW1"/>
<feature type="transmembrane region" description="Helical" evidence="10">
    <location>
        <begin position="239"/>
        <end position="258"/>
    </location>
</feature>
<organism evidence="12 13">
    <name type="scientific">Candidatus Gottesmanbacteria bacterium GW2011_GWA2_47_9</name>
    <dbReference type="NCBI Taxonomy" id="1618445"/>
    <lineage>
        <taxon>Bacteria</taxon>
        <taxon>Candidatus Gottesmaniibacteriota</taxon>
    </lineage>
</organism>
<keyword evidence="4 9" id="KW-0812">Transmembrane</keyword>
<dbReference type="GO" id="GO:0032977">
    <property type="term" value="F:membrane insertase activity"/>
    <property type="evidence" value="ECO:0007669"/>
    <property type="project" value="InterPro"/>
</dbReference>
<dbReference type="NCBIfam" id="TIGR03592">
    <property type="entry name" value="yidC_oxa1_cterm"/>
    <property type="match status" value="1"/>
</dbReference>
<feature type="domain" description="Membrane insertase YidC/Oxa/ALB C-terminal" evidence="11">
    <location>
        <begin position="36"/>
        <end position="272"/>
    </location>
</feature>
<dbReference type="Proteomes" id="UP000034739">
    <property type="component" value="Unassembled WGS sequence"/>
</dbReference>
<evidence type="ECO:0000256" key="7">
    <source>
        <dbReference type="ARBA" id="ARBA00023136"/>
    </source>
</evidence>
<dbReference type="GO" id="GO:0015031">
    <property type="term" value="P:protein transport"/>
    <property type="evidence" value="ECO:0007669"/>
    <property type="project" value="UniProtKB-KW"/>
</dbReference>
<dbReference type="InterPro" id="IPR047196">
    <property type="entry name" value="YidC_ALB_C"/>
</dbReference>
<keyword evidence="7 10" id="KW-0472">Membrane</keyword>
<dbReference type="CDD" id="cd20070">
    <property type="entry name" value="5TM_YidC_Alb3"/>
    <property type="match status" value="1"/>
</dbReference>
<gene>
    <name evidence="12" type="ORF">UY16_C0028G0004</name>
</gene>
<keyword evidence="3" id="KW-1003">Cell membrane</keyword>
<evidence type="ECO:0000256" key="10">
    <source>
        <dbReference type="SAM" id="Phobius"/>
    </source>
</evidence>
<dbReference type="InterPro" id="IPR001708">
    <property type="entry name" value="YidC/ALB3/OXA1/COX18"/>
</dbReference>
<accession>A0A0G1WYW1</accession>
<evidence type="ECO:0000256" key="1">
    <source>
        <dbReference type="ARBA" id="ARBA00004651"/>
    </source>
</evidence>
<protein>
    <submittedName>
        <fullName evidence="12">Membrane protein insertase, YidC/Oxa1 family</fullName>
    </submittedName>
</protein>
<evidence type="ECO:0000259" key="11">
    <source>
        <dbReference type="Pfam" id="PF02096"/>
    </source>
</evidence>
<evidence type="ECO:0000313" key="12">
    <source>
        <dbReference type="EMBL" id="KKU87415.1"/>
    </source>
</evidence>
<feature type="transmembrane region" description="Helical" evidence="10">
    <location>
        <begin position="35"/>
        <end position="54"/>
    </location>
</feature>
<feature type="transmembrane region" description="Helical" evidence="10">
    <location>
        <begin position="101"/>
        <end position="121"/>
    </location>
</feature>
<dbReference type="PANTHER" id="PTHR12428:SF65">
    <property type="entry name" value="CYTOCHROME C OXIDASE ASSEMBLY PROTEIN COX18, MITOCHONDRIAL"/>
    <property type="match status" value="1"/>
</dbReference>
<comment type="subcellular location">
    <subcellularLocation>
        <location evidence="1">Cell membrane</location>
        <topology evidence="1">Multi-pass membrane protein</topology>
    </subcellularLocation>
    <subcellularLocation>
        <location evidence="9">Membrane</location>
        <topology evidence="9">Multi-pass membrane protein</topology>
    </subcellularLocation>
</comment>
<keyword evidence="8" id="KW-0143">Chaperone</keyword>
<reference evidence="12 13" key="1">
    <citation type="journal article" date="2015" name="Nature">
        <title>rRNA introns, odd ribosomes, and small enigmatic genomes across a large radiation of phyla.</title>
        <authorList>
            <person name="Brown C.T."/>
            <person name="Hug L.A."/>
            <person name="Thomas B.C."/>
            <person name="Sharon I."/>
            <person name="Castelle C.J."/>
            <person name="Singh A."/>
            <person name="Wilkins M.J."/>
            <person name="Williams K.H."/>
            <person name="Banfield J.F."/>
        </authorList>
    </citation>
    <scope>NUCLEOTIDE SEQUENCE [LARGE SCALE GENOMIC DNA]</scope>
</reference>
<dbReference type="GO" id="GO:0005886">
    <property type="term" value="C:plasma membrane"/>
    <property type="evidence" value="ECO:0007669"/>
    <property type="project" value="UniProtKB-SubCell"/>
</dbReference>
<comment type="caution">
    <text evidence="12">The sequence shown here is derived from an EMBL/GenBank/DDBJ whole genome shotgun (WGS) entry which is preliminary data.</text>
</comment>
<name>A0A0G1WYW1_9BACT</name>
<dbReference type="Pfam" id="PF02096">
    <property type="entry name" value="60KD_IMP"/>
    <property type="match status" value="1"/>
</dbReference>
<keyword evidence="6 10" id="KW-1133">Transmembrane helix</keyword>
<proteinExistence type="inferred from homology"/>
<keyword evidence="5" id="KW-0653">Protein transport</keyword>
<evidence type="ECO:0000313" key="13">
    <source>
        <dbReference type="Proteomes" id="UP000034739"/>
    </source>
</evidence>
<dbReference type="InterPro" id="IPR028055">
    <property type="entry name" value="YidC/Oxa/ALB_C"/>
</dbReference>
<feature type="transmembrane region" description="Helical" evidence="10">
    <location>
        <begin position="170"/>
        <end position="187"/>
    </location>
</feature>
<comment type="similarity">
    <text evidence="9">Belongs to the OXA1/ALB3/YidC family.</text>
</comment>
<evidence type="ECO:0000256" key="5">
    <source>
        <dbReference type="ARBA" id="ARBA00022927"/>
    </source>
</evidence>
<dbReference type="EMBL" id="LCOY01000028">
    <property type="protein sequence ID" value="KKU87415.1"/>
    <property type="molecule type" value="Genomic_DNA"/>
</dbReference>
<evidence type="ECO:0000256" key="4">
    <source>
        <dbReference type="ARBA" id="ARBA00022692"/>
    </source>
</evidence>
<evidence type="ECO:0000256" key="8">
    <source>
        <dbReference type="ARBA" id="ARBA00023186"/>
    </source>
</evidence>
<keyword evidence="2" id="KW-0813">Transport</keyword>
<evidence type="ECO:0000256" key="2">
    <source>
        <dbReference type="ARBA" id="ARBA00022448"/>
    </source>
</evidence>
<dbReference type="GO" id="GO:0051205">
    <property type="term" value="P:protein insertion into membrane"/>
    <property type="evidence" value="ECO:0007669"/>
    <property type="project" value="TreeGrafter"/>
</dbReference>
<dbReference type="PANTHER" id="PTHR12428">
    <property type="entry name" value="OXA1"/>
    <property type="match status" value="1"/>
</dbReference>
<evidence type="ECO:0000256" key="3">
    <source>
        <dbReference type="ARBA" id="ARBA00022475"/>
    </source>
</evidence>
<evidence type="ECO:0000256" key="6">
    <source>
        <dbReference type="ARBA" id="ARBA00022989"/>
    </source>
</evidence>
<dbReference type="PATRIC" id="fig|1618445.3.peg.812"/>
<sequence>MTNPNLWNQLLIWPIVNLLVAFYKLFEWLHIPGPLGWAIILLTIAIRLLLYPLMQKQMASAKKMANLKPHMDAIHAKHKEDKAALQQAQLALYKEHGVNPAAGCLPLLIQMPVLIALYNVFYQVLSNGNLEKVVSDINAVVYAPWLKLTSMDPLFFGINLGVKPSQWQTHGIWLLSIPIITAALQFWQSKLMMPSSANEKLKMKNVKLEHEKPASTEASAGKGDTAAEMQKQMMFITPLMFGFFALQFPLGLALYWNVFGLFGIMQQLSINKQHGTH</sequence>
<evidence type="ECO:0000256" key="9">
    <source>
        <dbReference type="RuleBase" id="RU003945"/>
    </source>
</evidence>